<evidence type="ECO:0000313" key="2">
    <source>
        <dbReference type="EMBL" id="CAB4701323.1"/>
    </source>
</evidence>
<dbReference type="InterPro" id="IPR015919">
    <property type="entry name" value="Cadherin-like_sf"/>
</dbReference>
<keyword evidence="1" id="KW-0812">Transmembrane</keyword>
<gene>
    <name evidence="2" type="ORF">UFOPK2646_00477</name>
    <name evidence="3" type="ORF">UFOPK3241_00965</name>
    <name evidence="4" type="ORF">UFOPK4265_00214</name>
</gene>
<keyword evidence="1" id="KW-1133">Transmembrane helix</keyword>
<evidence type="ECO:0000313" key="4">
    <source>
        <dbReference type="EMBL" id="CAB5046964.1"/>
    </source>
</evidence>
<keyword evidence="1" id="KW-0472">Membrane</keyword>
<dbReference type="EMBL" id="CAEZYB010000038">
    <property type="protein sequence ID" value="CAB4701323.1"/>
    <property type="molecule type" value="Genomic_DNA"/>
</dbReference>
<dbReference type="SUPFAM" id="SSF49313">
    <property type="entry name" value="Cadherin-like"/>
    <property type="match status" value="1"/>
</dbReference>
<dbReference type="EMBL" id="CAFBQK010000015">
    <property type="protein sequence ID" value="CAB5046964.1"/>
    <property type="molecule type" value="Genomic_DNA"/>
</dbReference>
<evidence type="ECO:0000256" key="1">
    <source>
        <dbReference type="SAM" id="Phobius"/>
    </source>
</evidence>
<dbReference type="EMBL" id="CAFAZX010000055">
    <property type="protein sequence ID" value="CAB4843988.1"/>
    <property type="molecule type" value="Genomic_DNA"/>
</dbReference>
<name>A0A6J7SZQ4_9ZZZZ</name>
<dbReference type="GO" id="GO:0016020">
    <property type="term" value="C:membrane"/>
    <property type="evidence" value="ECO:0007669"/>
    <property type="project" value="InterPro"/>
</dbReference>
<accession>A0A6J7SZQ4</accession>
<dbReference type="InterPro" id="IPR013783">
    <property type="entry name" value="Ig-like_fold"/>
</dbReference>
<proteinExistence type="predicted"/>
<reference evidence="4" key="1">
    <citation type="submission" date="2020-05" db="EMBL/GenBank/DDBJ databases">
        <authorList>
            <person name="Chiriac C."/>
            <person name="Salcher M."/>
            <person name="Ghai R."/>
            <person name="Kavagutti S V."/>
        </authorList>
    </citation>
    <scope>NUCLEOTIDE SEQUENCE</scope>
</reference>
<dbReference type="AlphaFoldDB" id="A0A6J7SZQ4"/>
<organism evidence="4">
    <name type="scientific">freshwater metagenome</name>
    <dbReference type="NCBI Taxonomy" id="449393"/>
    <lineage>
        <taxon>unclassified sequences</taxon>
        <taxon>metagenomes</taxon>
        <taxon>ecological metagenomes</taxon>
    </lineage>
</organism>
<dbReference type="Gene3D" id="2.60.40.10">
    <property type="entry name" value="Immunoglobulins"/>
    <property type="match status" value="1"/>
</dbReference>
<dbReference type="GO" id="GO:0005509">
    <property type="term" value="F:calcium ion binding"/>
    <property type="evidence" value="ECO:0007669"/>
    <property type="project" value="InterPro"/>
</dbReference>
<evidence type="ECO:0000313" key="3">
    <source>
        <dbReference type="EMBL" id="CAB4843988.1"/>
    </source>
</evidence>
<sequence length="245" mass="24991">MITTTTKKLKSDAGDSLVEVIVAMMIMGLFGLALVGALISAQPMALAFNKTAAATTQLTLAADQISLQPFAACSTSKPQPYVLTAATQTDSGQTAFAITTSSLPIAIAPIATSTTNSTKVSFAYTATLAAAGVTGPYTWTVSPALPNGLTLSSAGVITGTPQTEIASNYLFTATAASGATAIRIMNLTVATVQPLVHNPADTTYASTSWTACGDYGTAAATQVQQVNITTTVGKRQITRTIVKTA</sequence>
<protein>
    <submittedName>
        <fullName evidence="4">Unannotated protein</fullName>
    </submittedName>
</protein>
<feature type="transmembrane region" description="Helical" evidence="1">
    <location>
        <begin position="20"/>
        <end position="41"/>
    </location>
</feature>